<organism evidence="3 4">
    <name type="scientific">Halomonas huangheensis</name>
    <dbReference type="NCBI Taxonomy" id="1178482"/>
    <lineage>
        <taxon>Bacteria</taxon>
        <taxon>Pseudomonadati</taxon>
        <taxon>Pseudomonadota</taxon>
        <taxon>Gammaproteobacteria</taxon>
        <taxon>Oceanospirillales</taxon>
        <taxon>Halomonadaceae</taxon>
        <taxon>Halomonas</taxon>
    </lineage>
</organism>
<reference evidence="3 4" key="1">
    <citation type="submission" date="2013-08" db="EMBL/GenBank/DDBJ databases">
        <title>draft genome of Halomonas huanghegensis, strain BJGMM-B45T.</title>
        <authorList>
            <person name="Miao C."/>
            <person name="Wan Y."/>
            <person name="Jin W."/>
        </authorList>
    </citation>
    <scope>NUCLEOTIDE SEQUENCE [LARGE SCALE GENOMIC DNA]</scope>
    <source>
        <strain evidence="3 4">BJGMM-B45</strain>
    </source>
</reference>
<evidence type="ECO:0000256" key="2">
    <source>
        <dbReference type="SAM" id="SignalP"/>
    </source>
</evidence>
<proteinExistence type="predicted"/>
<gene>
    <name evidence="3" type="ORF">BJB45_15855</name>
</gene>
<evidence type="ECO:0000313" key="4">
    <source>
        <dbReference type="Proteomes" id="UP000019113"/>
    </source>
</evidence>
<feature type="signal peptide" evidence="2">
    <location>
        <begin position="1"/>
        <end position="24"/>
    </location>
</feature>
<evidence type="ECO:0000313" key="3">
    <source>
        <dbReference type="EMBL" id="ERL52753.1"/>
    </source>
</evidence>
<accession>W1NB84</accession>
<name>W1NB84_9GAMM</name>
<dbReference type="AlphaFoldDB" id="W1NB84"/>
<evidence type="ECO:0008006" key="5">
    <source>
        <dbReference type="Google" id="ProtNLM"/>
    </source>
</evidence>
<sequence length="82" mass="9227">MPYPPLTRRCILMLTTSCMPRLMATLLIASSLSACTTYTWDDGHKETVWGVPTEDETLTEQERQAQGAIYREPGEIPEPTQP</sequence>
<evidence type="ECO:0000256" key="1">
    <source>
        <dbReference type="SAM" id="MobiDB-lite"/>
    </source>
</evidence>
<dbReference type="RefSeq" id="WP_021817378.1">
    <property type="nucleotide sequence ID" value="NZ_AVBC01000014.1"/>
</dbReference>
<dbReference type="EMBL" id="AVBC01000014">
    <property type="protein sequence ID" value="ERL52753.1"/>
    <property type="molecule type" value="Genomic_DNA"/>
</dbReference>
<keyword evidence="4" id="KW-1185">Reference proteome</keyword>
<feature type="chain" id="PRO_5004807519" description="DUF4124 domain-containing protein" evidence="2">
    <location>
        <begin position="25"/>
        <end position="82"/>
    </location>
</feature>
<protein>
    <recommendedName>
        <fullName evidence="5">DUF4124 domain-containing protein</fullName>
    </recommendedName>
</protein>
<keyword evidence="2" id="KW-0732">Signal</keyword>
<dbReference type="Proteomes" id="UP000019113">
    <property type="component" value="Unassembled WGS sequence"/>
</dbReference>
<dbReference type="PATRIC" id="fig|1178482.3.peg.430"/>
<feature type="region of interest" description="Disordered" evidence="1">
    <location>
        <begin position="53"/>
        <end position="82"/>
    </location>
</feature>
<comment type="caution">
    <text evidence="3">The sequence shown here is derived from an EMBL/GenBank/DDBJ whole genome shotgun (WGS) entry which is preliminary data.</text>
</comment>